<dbReference type="Proteomes" id="UP000002945">
    <property type="component" value="Unassembled WGS sequence"/>
</dbReference>
<evidence type="ECO:0000313" key="1">
    <source>
        <dbReference type="EMBL" id="EDP98395.1"/>
    </source>
</evidence>
<gene>
    <name evidence="1" type="ORF">KAOT1_14297</name>
</gene>
<sequence length="71" mass="7720">MKKRSLKSLSLNKRSISNLKFHDVVGGRANLTADVKDCPDNTLAKDCESLGYCPDSFWCQEPSSSSDGPVA</sequence>
<keyword evidence="2" id="KW-1185">Reference proteome</keyword>
<name>A9DKT1_9FLAO</name>
<comment type="caution">
    <text evidence="1">The sequence shown here is derived from an EMBL/GenBank/DDBJ whole genome shotgun (WGS) entry which is preliminary data.</text>
</comment>
<dbReference type="AlphaFoldDB" id="A9DKT1"/>
<proteinExistence type="predicted"/>
<accession>A9DKT1</accession>
<protein>
    <submittedName>
        <fullName evidence="1">Uncharacterized protein</fullName>
    </submittedName>
</protein>
<dbReference type="HOGENOM" id="CLU_2734773_0_0_10"/>
<dbReference type="EMBL" id="ABIB01000001">
    <property type="protein sequence ID" value="EDP98395.1"/>
    <property type="molecule type" value="Genomic_DNA"/>
</dbReference>
<dbReference type="STRING" id="391587.KAOT1_14297"/>
<evidence type="ECO:0000313" key="2">
    <source>
        <dbReference type="Proteomes" id="UP000002945"/>
    </source>
</evidence>
<reference evidence="1 2" key="1">
    <citation type="journal article" date="2011" name="J. Bacteriol.">
        <title>Genome sequence of the algicidal bacterium Kordia algicida OT-1.</title>
        <authorList>
            <person name="Lee H.S."/>
            <person name="Kang S.G."/>
            <person name="Kwon K.K."/>
            <person name="Lee J.H."/>
            <person name="Kim S.J."/>
        </authorList>
    </citation>
    <scope>NUCLEOTIDE SEQUENCE [LARGE SCALE GENOMIC DNA]</scope>
    <source>
        <strain evidence="1 2">OT-1</strain>
    </source>
</reference>
<organism evidence="1 2">
    <name type="scientific">Kordia algicida OT-1</name>
    <dbReference type="NCBI Taxonomy" id="391587"/>
    <lineage>
        <taxon>Bacteria</taxon>
        <taxon>Pseudomonadati</taxon>
        <taxon>Bacteroidota</taxon>
        <taxon>Flavobacteriia</taxon>
        <taxon>Flavobacteriales</taxon>
        <taxon>Flavobacteriaceae</taxon>
        <taxon>Kordia</taxon>
    </lineage>
</organism>